<dbReference type="EMBL" id="JAAFGS010000007">
    <property type="protein sequence ID" value="NGZ77175.1"/>
    <property type="molecule type" value="Genomic_DNA"/>
</dbReference>
<comment type="caution">
    <text evidence="1">The sequence shown here is derived from an EMBL/GenBank/DDBJ whole genome shotgun (WGS) entry which is preliminary data.</text>
</comment>
<dbReference type="InterPro" id="IPR017853">
    <property type="entry name" value="GH"/>
</dbReference>
<name>A0ABX0FB31_9BACL</name>
<dbReference type="Gene3D" id="3.20.20.80">
    <property type="entry name" value="Glycosidases"/>
    <property type="match status" value="1"/>
</dbReference>
<proteinExistence type="predicted"/>
<dbReference type="Proteomes" id="UP000800303">
    <property type="component" value="Unassembled WGS sequence"/>
</dbReference>
<protein>
    <recommendedName>
        <fullName evidence="3">GH18 domain-containing protein</fullName>
    </recommendedName>
</protein>
<evidence type="ECO:0008006" key="3">
    <source>
        <dbReference type="Google" id="ProtNLM"/>
    </source>
</evidence>
<evidence type="ECO:0000313" key="1">
    <source>
        <dbReference type="EMBL" id="NGZ77175.1"/>
    </source>
</evidence>
<dbReference type="SUPFAM" id="SSF51445">
    <property type="entry name" value="(Trans)glycosidases"/>
    <property type="match status" value="1"/>
</dbReference>
<evidence type="ECO:0000313" key="2">
    <source>
        <dbReference type="Proteomes" id="UP000800303"/>
    </source>
</evidence>
<organism evidence="1 2">
    <name type="scientific">Saccharibacillus alkalitolerans</name>
    <dbReference type="NCBI Taxonomy" id="2705290"/>
    <lineage>
        <taxon>Bacteria</taxon>
        <taxon>Bacillati</taxon>
        <taxon>Bacillota</taxon>
        <taxon>Bacilli</taxon>
        <taxon>Bacillales</taxon>
        <taxon>Paenibacillaceae</taxon>
        <taxon>Saccharibacillus</taxon>
    </lineage>
</organism>
<sequence>MENGDFEKGTAWEDWGGFSYIAEGKHVYQGKRAAKLTKSEGGAGNLVSITVKEGQQFVLSGYGKTIGQSQTSILGVECIDKDGKKIPGGRAVINFSKKEYQKKEISFAAVPDTEKLLVYIYVIQAVPNGAAYFDNIVLQSVQCASDCHINNATFLSQDWFNTKQTPSDIAKYVEELAQYRIKYQFADIGMLDDKGNLDAKNYAGLANWIKYSKINAPDQRVIIILNYNKRVVTDPKGEQIPNTRFGTAEFNANINTLADQLVNKGVSANGALYKADGVHIDFESFVTDDPALLQTLKFLRSNALKTNKYFSISSPVNYATTKTWNSAYIEKVARIVNQINPMLYDQMGWGSPIDDPSSYQQFWKSEVLRYSKAIGSVGPLSEPSQLVPILPAYERRLIKDHLVVYHDPYVENVGSALAGLKSAIADGANVYGAAIFWWPTFAGHYPYLYPESYYLVDQNNWKEVWVDSQ</sequence>
<dbReference type="RefSeq" id="WP_166277104.1">
    <property type="nucleotide sequence ID" value="NZ_JAAFGS010000007.1"/>
</dbReference>
<reference evidence="1 2" key="1">
    <citation type="submission" date="2020-01" db="EMBL/GenBank/DDBJ databases">
        <title>Polyphasic characterisation and genomic insights into a novel alkali tolerant bacterium VR-M41.</title>
        <authorList>
            <person name="Vemuluri V.R."/>
        </authorList>
    </citation>
    <scope>NUCLEOTIDE SEQUENCE [LARGE SCALE GENOMIC DNA]</scope>
    <source>
        <strain evidence="1 2">VR-M41</strain>
    </source>
</reference>
<gene>
    <name evidence="1" type="ORF">GYN08_17920</name>
</gene>
<keyword evidence="2" id="KW-1185">Reference proteome</keyword>
<dbReference type="Gene3D" id="2.60.120.260">
    <property type="entry name" value="Galactose-binding domain-like"/>
    <property type="match status" value="1"/>
</dbReference>
<accession>A0ABX0FB31</accession>